<dbReference type="NCBIfam" id="TIGR00086">
    <property type="entry name" value="smpB"/>
    <property type="match status" value="1"/>
</dbReference>
<dbReference type="GO" id="GO:0003723">
    <property type="term" value="F:RNA binding"/>
    <property type="evidence" value="ECO:0007669"/>
    <property type="project" value="UniProtKB-UniRule"/>
</dbReference>
<evidence type="ECO:0000256" key="2">
    <source>
        <dbReference type="ARBA" id="ARBA00022884"/>
    </source>
</evidence>
<dbReference type="InterPro" id="IPR000037">
    <property type="entry name" value="SsrA-bd_prot"/>
</dbReference>
<gene>
    <name evidence="3" type="primary">smpB</name>
    <name evidence="4" type="ORF">CVT63_01920</name>
</gene>
<dbReference type="InterPro" id="IPR023620">
    <property type="entry name" value="SmpB"/>
</dbReference>
<dbReference type="PANTHER" id="PTHR30308:SF2">
    <property type="entry name" value="SSRA-BINDING PROTEIN"/>
    <property type="match status" value="1"/>
</dbReference>
<dbReference type="GO" id="GO:0005829">
    <property type="term" value="C:cytosol"/>
    <property type="evidence" value="ECO:0007669"/>
    <property type="project" value="TreeGrafter"/>
</dbReference>
<reference evidence="4 5" key="1">
    <citation type="journal article" date="2017" name="ISME J.">
        <title>Potential for microbial H2 and metal transformations associated with novel bacteria and archaea in deep terrestrial subsurface sediments.</title>
        <authorList>
            <person name="Hernsdorf A.W."/>
            <person name="Amano Y."/>
            <person name="Miyakawa K."/>
            <person name="Ise K."/>
            <person name="Suzuki Y."/>
            <person name="Anantharaman K."/>
            <person name="Probst A."/>
            <person name="Burstein D."/>
            <person name="Thomas B.C."/>
            <person name="Banfield J.F."/>
        </authorList>
    </citation>
    <scope>NUCLEOTIDE SEQUENCE [LARGE SCALE GENOMIC DNA]</scope>
    <source>
        <strain evidence="4">HGW-Actinobacteria-3</strain>
    </source>
</reference>
<protein>
    <recommendedName>
        <fullName evidence="3">SsrA-binding protein</fullName>
    </recommendedName>
    <alternativeName>
        <fullName evidence="3">Small protein B</fullName>
    </alternativeName>
</protein>
<evidence type="ECO:0000256" key="3">
    <source>
        <dbReference type="HAMAP-Rule" id="MF_00023"/>
    </source>
</evidence>
<dbReference type="InterPro" id="IPR020081">
    <property type="entry name" value="SsrA-bd_prot_CS"/>
</dbReference>
<keyword evidence="1 3" id="KW-0963">Cytoplasm</keyword>
<comment type="function">
    <text evidence="3">Required for rescue of stalled ribosomes mediated by trans-translation. Binds to transfer-messenger RNA (tmRNA), required for stable association of tmRNA with ribosomes. tmRNA and SmpB together mimic tRNA shape, replacing the anticodon stem-loop with SmpB. tmRNA is encoded by the ssrA gene; the 2 termini fold to resemble tRNA(Ala) and it encodes a 'tag peptide', a short internal open reading frame. During trans-translation Ala-aminoacylated tmRNA acts like a tRNA, entering the A-site of stalled ribosomes, displacing the stalled mRNA. The ribosome then switches to translate the ORF on the tmRNA; the nascent peptide is terminated with the 'tag peptide' encoded by the tmRNA and targeted for degradation. The ribosome is freed to recommence translation, which seems to be the essential function of trans-translation.</text>
</comment>
<dbReference type="CDD" id="cd09294">
    <property type="entry name" value="SmpB"/>
    <property type="match status" value="1"/>
</dbReference>
<comment type="subcellular location">
    <subcellularLocation>
        <location evidence="3">Cytoplasm</location>
    </subcellularLocation>
    <text evidence="3">The tmRNA-SmpB complex associates with stalled 70S ribosomes.</text>
</comment>
<dbReference type="PROSITE" id="PS01317">
    <property type="entry name" value="SSRP"/>
    <property type="match status" value="1"/>
</dbReference>
<organism evidence="4 5">
    <name type="scientific">Candidatus Anoxymicrobium japonicum</name>
    <dbReference type="NCBI Taxonomy" id="2013648"/>
    <lineage>
        <taxon>Bacteria</taxon>
        <taxon>Bacillati</taxon>
        <taxon>Actinomycetota</taxon>
        <taxon>Candidatus Geothermincolia</taxon>
        <taxon>Candidatus Geothermincolales</taxon>
        <taxon>Candidatus Anoxymicrobiaceae</taxon>
        <taxon>Candidatus Anoxymicrobium</taxon>
    </lineage>
</organism>
<proteinExistence type="inferred from homology"/>
<evidence type="ECO:0000313" key="4">
    <source>
        <dbReference type="EMBL" id="PKQ28626.1"/>
    </source>
</evidence>
<keyword evidence="2 3" id="KW-0694">RNA-binding</keyword>
<dbReference type="EMBL" id="PHEX01000010">
    <property type="protein sequence ID" value="PKQ28626.1"/>
    <property type="molecule type" value="Genomic_DNA"/>
</dbReference>
<dbReference type="Gene3D" id="2.40.280.10">
    <property type="match status" value="1"/>
</dbReference>
<dbReference type="Proteomes" id="UP000233654">
    <property type="component" value="Unassembled WGS sequence"/>
</dbReference>
<dbReference type="NCBIfam" id="NF003843">
    <property type="entry name" value="PRK05422.1"/>
    <property type="match status" value="1"/>
</dbReference>
<sequence length="167" mass="18973">MSKNDDRMANQVKSTNRKALRDYQVEDKLEAGLVLTGSEIKSIRRGRATLVDSYAAIEGGEAFVHGMNISPYAQASCFGHDPMRTRKLLLHRGEIERLTGKIAEKGYTLIPLRLYIKDGKAKLELGLARGRRQYDKRREIARRDAAREIDRAQRRKVRTVRTTSSDG</sequence>
<dbReference type="GO" id="GO:0070930">
    <property type="term" value="P:trans-translation-dependent protein tagging"/>
    <property type="evidence" value="ECO:0007669"/>
    <property type="project" value="TreeGrafter"/>
</dbReference>
<dbReference type="PANTHER" id="PTHR30308">
    <property type="entry name" value="TMRNA-BINDING COMPONENT OF TRANS-TRANSLATION TAGGING COMPLEX"/>
    <property type="match status" value="1"/>
</dbReference>
<dbReference type="GO" id="GO:0070929">
    <property type="term" value="P:trans-translation"/>
    <property type="evidence" value="ECO:0007669"/>
    <property type="project" value="UniProtKB-UniRule"/>
</dbReference>
<dbReference type="Pfam" id="PF01668">
    <property type="entry name" value="SmpB"/>
    <property type="match status" value="1"/>
</dbReference>
<comment type="similarity">
    <text evidence="3">Belongs to the SmpB family.</text>
</comment>
<name>A0A2N3G7D3_9ACTN</name>
<dbReference type="HAMAP" id="MF_00023">
    <property type="entry name" value="SmpB"/>
    <property type="match status" value="1"/>
</dbReference>
<comment type="caution">
    <text evidence="4">The sequence shown here is derived from an EMBL/GenBank/DDBJ whole genome shotgun (WGS) entry which is preliminary data.</text>
</comment>
<dbReference type="SUPFAM" id="SSF74982">
    <property type="entry name" value="Small protein B (SmpB)"/>
    <property type="match status" value="1"/>
</dbReference>
<dbReference type="AlphaFoldDB" id="A0A2N3G7D3"/>
<evidence type="ECO:0000256" key="1">
    <source>
        <dbReference type="ARBA" id="ARBA00022490"/>
    </source>
</evidence>
<evidence type="ECO:0000313" key="5">
    <source>
        <dbReference type="Proteomes" id="UP000233654"/>
    </source>
</evidence>
<accession>A0A2N3G7D3</accession>